<feature type="transmembrane region" description="Helical" evidence="1">
    <location>
        <begin position="300"/>
        <end position="321"/>
    </location>
</feature>
<evidence type="ECO:0000256" key="1">
    <source>
        <dbReference type="SAM" id="Phobius"/>
    </source>
</evidence>
<reference evidence="3 4" key="2">
    <citation type="journal article" date="2024" name="Int. J. Syst. Evol. Microbiol.">
        <title>Promethearchaeum syntrophicum gen. nov., sp. nov., an anaerobic, obligately syntrophic archaeon, the first isolate of the lineage 'Asgard' archaea, and proposal of the new archaeal phylum Promethearchaeota phyl. nov. and kingdom Promethearchaeati regn. nov.</title>
        <authorList>
            <person name="Imachi H."/>
            <person name="Nobu M.K."/>
            <person name="Kato S."/>
            <person name="Takaki Y."/>
            <person name="Miyazaki M."/>
            <person name="Miyata M."/>
            <person name="Ogawara M."/>
            <person name="Saito Y."/>
            <person name="Sakai S."/>
            <person name="Tahara Y.O."/>
            <person name="Takano Y."/>
            <person name="Tasumi E."/>
            <person name="Uematsu K."/>
            <person name="Yoshimura T."/>
            <person name="Itoh T."/>
            <person name="Ohkuma M."/>
            <person name="Takai K."/>
        </authorList>
    </citation>
    <scope>NUCLEOTIDE SEQUENCE [LARGE SCALE GENOMIC DNA]</scope>
    <source>
        <strain evidence="3 4">MK-D1</strain>
    </source>
</reference>
<evidence type="ECO:0000313" key="4">
    <source>
        <dbReference type="Proteomes" id="UP000321408"/>
    </source>
</evidence>
<dbReference type="Pfam" id="PF01757">
    <property type="entry name" value="Acyl_transf_3"/>
    <property type="match status" value="1"/>
</dbReference>
<feature type="transmembrane region" description="Helical" evidence="1">
    <location>
        <begin position="7"/>
        <end position="27"/>
    </location>
</feature>
<dbReference type="KEGG" id="psyt:DSAG12_01000"/>
<keyword evidence="3" id="KW-0808">Transferase</keyword>
<feature type="transmembrane region" description="Helical" evidence="1">
    <location>
        <begin position="165"/>
        <end position="190"/>
    </location>
</feature>
<feature type="transmembrane region" description="Helical" evidence="1">
    <location>
        <begin position="33"/>
        <end position="60"/>
    </location>
</feature>
<keyword evidence="1" id="KW-1133">Transmembrane helix</keyword>
<dbReference type="RefSeq" id="WP_147662097.1">
    <property type="nucleotide sequence ID" value="NZ_CP042905.2"/>
</dbReference>
<dbReference type="InterPro" id="IPR002656">
    <property type="entry name" value="Acyl_transf_3_dom"/>
</dbReference>
<keyword evidence="4" id="KW-1185">Reference proteome</keyword>
<keyword evidence="3" id="KW-0012">Acyltransferase</keyword>
<gene>
    <name evidence="3" type="ORF">DSAG12_01000</name>
</gene>
<feature type="domain" description="Acyltransferase 3" evidence="2">
    <location>
        <begin position="5"/>
        <end position="346"/>
    </location>
</feature>
<organism evidence="3 4">
    <name type="scientific">Promethearchaeum syntrophicum</name>
    <dbReference type="NCBI Taxonomy" id="2594042"/>
    <lineage>
        <taxon>Archaea</taxon>
        <taxon>Promethearchaeati</taxon>
        <taxon>Promethearchaeota</taxon>
        <taxon>Promethearchaeia</taxon>
        <taxon>Promethearchaeales</taxon>
        <taxon>Promethearchaeaceae</taxon>
        <taxon>Promethearchaeum</taxon>
    </lineage>
</organism>
<accession>A0A5B9D992</accession>
<dbReference type="GO" id="GO:0016747">
    <property type="term" value="F:acyltransferase activity, transferring groups other than amino-acyl groups"/>
    <property type="evidence" value="ECO:0007669"/>
    <property type="project" value="InterPro"/>
</dbReference>
<dbReference type="Proteomes" id="UP000321408">
    <property type="component" value="Chromosome"/>
</dbReference>
<keyword evidence="1" id="KW-0472">Membrane</keyword>
<name>A0A5B9D992_9ARCH</name>
<feature type="transmembrane region" description="Helical" evidence="1">
    <location>
        <begin position="109"/>
        <end position="128"/>
    </location>
</feature>
<dbReference type="GeneID" id="41328999"/>
<feature type="transmembrane region" description="Helical" evidence="1">
    <location>
        <begin position="262"/>
        <end position="284"/>
    </location>
</feature>
<keyword evidence="1" id="KW-0812">Transmembrane</keyword>
<feature type="transmembrane region" description="Helical" evidence="1">
    <location>
        <begin position="211"/>
        <end position="231"/>
    </location>
</feature>
<evidence type="ECO:0000313" key="3">
    <source>
        <dbReference type="EMBL" id="QEE15176.1"/>
    </source>
</evidence>
<feature type="transmembrane region" description="Helical" evidence="1">
    <location>
        <begin position="80"/>
        <end position="103"/>
    </location>
</feature>
<feature type="transmembrane region" description="Helical" evidence="1">
    <location>
        <begin position="135"/>
        <end position="153"/>
    </location>
</feature>
<evidence type="ECO:0000259" key="2">
    <source>
        <dbReference type="Pfam" id="PF01757"/>
    </source>
</evidence>
<protein>
    <submittedName>
        <fullName evidence="3">Acyltransferase family protein</fullName>
    </submittedName>
</protein>
<dbReference type="EMBL" id="CP042905">
    <property type="protein sequence ID" value="QEE15176.1"/>
    <property type="molecule type" value="Genomic_DNA"/>
</dbReference>
<proteinExistence type="predicted"/>
<dbReference type="AlphaFoldDB" id="A0A5B9D992"/>
<feature type="transmembrane region" description="Helical" evidence="1">
    <location>
        <begin position="327"/>
        <end position="347"/>
    </location>
</feature>
<reference evidence="3 4" key="1">
    <citation type="journal article" date="2020" name="Nature">
        <title>Isolation of an archaeon at the prokaryote-eukaryote interface.</title>
        <authorList>
            <person name="Imachi H."/>
            <person name="Nobu M.K."/>
            <person name="Nakahara N."/>
            <person name="Morono Y."/>
            <person name="Ogawara M."/>
            <person name="Takaki Y."/>
            <person name="Takano Y."/>
            <person name="Uematsu K."/>
            <person name="Ikuta T."/>
            <person name="Ito M."/>
            <person name="Matsui Y."/>
            <person name="Miyazaki M."/>
            <person name="Murata K."/>
            <person name="Saito Y."/>
            <person name="Sakai S."/>
            <person name="Song C."/>
            <person name="Tasumi E."/>
            <person name="Yamanaka Y."/>
            <person name="Yamaguchi T."/>
            <person name="Kamagata Y."/>
            <person name="Tamaki H."/>
            <person name="Takai K."/>
        </authorList>
    </citation>
    <scope>NUCLEOTIDE SEQUENCE [LARGE SCALE GENOMIC DNA]</scope>
    <source>
        <strain evidence="3 4">MK-D1</strain>
    </source>
</reference>
<sequence>MRIKTFDILRGISILFMLITHGLLYWLDPQDAYILIIYRFISNTFLVNGFIFVSGLGFGFSWNHQLEKGTSKKEIYRRSLIRTLIILILSLFYNIIAVFINDYGWNNLWYWYILQTIAFSRLLGLLLIKIPKRTRFLFLLFLILFTPLLLNGLLMTRDSNTAANIIYFILFNQINANSIMIFLPFFLIGTIFGQDIFEFSEDTINIKLKKWFILGFLMLLSGIIIGCLQYSDSELGTYYIQKLNRNPNWMVQELPLFLIRGSYVWCLYSIGWEIIILVFVFYIVENKRKKKVLEEKPHMLVLFGKYSLSIYLSHYLFFIIQLECSPVLIWFPIILLILTIWLVIYFLNRYENGTYSIEYLISFIVNQTKMK</sequence>